<dbReference type="InterPro" id="IPR013507">
    <property type="entry name" value="DNA_mismatch_S5_2-like"/>
</dbReference>
<evidence type="ECO:0000256" key="1">
    <source>
        <dbReference type="ARBA" id="ARBA00006082"/>
    </source>
</evidence>
<dbReference type="InParanoid" id="A0A7M7KC74"/>
<dbReference type="RefSeq" id="XP_022664713.1">
    <property type="nucleotide sequence ID" value="XM_022808978.1"/>
</dbReference>
<feature type="region of interest" description="Disordered" evidence="3">
    <location>
        <begin position="662"/>
        <end position="712"/>
    </location>
</feature>
<dbReference type="SUPFAM" id="SSF55874">
    <property type="entry name" value="ATPase domain of HSP90 chaperone/DNA topoisomerase II/histidine kinase"/>
    <property type="match status" value="1"/>
</dbReference>
<dbReference type="InterPro" id="IPR002099">
    <property type="entry name" value="MutL/Mlh/PMS"/>
</dbReference>
<feature type="region of interest" description="Disordered" evidence="3">
    <location>
        <begin position="608"/>
        <end position="649"/>
    </location>
</feature>
<keyword evidence="7" id="KW-1185">Reference proteome</keyword>
<dbReference type="SUPFAM" id="SSF118116">
    <property type="entry name" value="DNA mismatch repair protein MutL"/>
    <property type="match status" value="1"/>
</dbReference>
<dbReference type="InterPro" id="IPR014790">
    <property type="entry name" value="MutL_C"/>
</dbReference>
<dbReference type="InterPro" id="IPR014762">
    <property type="entry name" value="DNA_mismatch_repair_CS"/>
</dbReference>
<dbReference type="EnsemblMetazoa" id="XM_022808970">
    <property type="protein sequence ID" value="XP_022664705"/>
    <property type="gene ID" value="LOC111251877"/>
</dbReference>
<name>A0A7M7KC74_VARDE</name>
<dbReference type="InterPro" id="IPR042121">
    <property type="entry name" value="MutL_C_regsub"/>
</dbReference>
<protein>
    <submittedName>
        <fullName evidence="6">Uncharacterized protein</fullName>
    </submittedName>
</protein>
<dbReference type="GO" id="GO:0030983">
    <property type="term" value="F:mismatched DNA binding"/>
    <property type="evidence" value="ECO:0007669"/>
    <property type="project" value="InterPro"/>
</dbReference>
<dbReference type="EnsemblMetazoa" id="XM_022808978">
    <property type="protein sequence ID" value="XP_022664713"/>
    <property type="gene ID" value="LOC111251877"/>
</dbReference>
<sequence>MDDDKGVGISEAKKEQNSKSTKNEAGRKPPGIVISKLDSWSVHRICSGQVVISLAVAVKELVENALDAGAKEVIVRTREFGSKSIEVQDNGEGILPENYDSLCLKHFTSKLRKFSDLESIATFGFRGEALSSLCALGQVSVVTKHTSKEVGASLRYNNEGVLEESKPCARETGSTICVENIFSSLPVRHKQFMTALKKEFTKMVHFISGYALIARGVSLSVVNFDDKGRRNEVLKKRAHITYKDNIVDVFGYKEASKLVEYEPVSLPLDVKILEEFRLTKVGIEYFEEVCIEGFISSCMHGKGRSTADRQFFFVNSRPCDHAKLTKLVNQVYHQYNITQQPFIMLNVLTPQALVDVNLTPDKRTLLLHRENVMLAMIKASLAAMFDKQATQYSVNSIEGIPSQISMLRSSFVDNTPDCSFKSLNTSIQDNSIITGLIDGDEDISDVRTDGKGNHQVEVKDFRSRFVSSGFEKRDSLGTRDTSTGIVGNIRDAACASSSAKINIKGRFEFVNLSSKRKSQDAQFSAASGRPKRSTGESGCRPLSSFGFTRSLGKEQEADPNFILEERARRLDAFLKGVQQNCKVQYIKSTERDQVDLSKNDQAPFIAGNVMDTDANSTSDSDIDSTEKRPVTSRQSRHVDKSQNSASHRNIIEMRIGSHTEVNSSISDSEPILNDSPPEKQAPVRIDNSLSDNKPAMADPTISNEDGHANDFNGNDNTFVDDVSKRRVGICKLSWTIDELRQDFQAAIRQEDLREAPTQTVKGDCRFRARINPKENNSAESELIREISKDMFKKMEIIGQFNKGFIVVRLRNDLFIVDQHAADEKFNFETLQATTSIDCQPLAVPQKLSLAPGNEQTVIEHIAIFEKNGFRITIDEEAPWGHRLALNAVPQSGQWQMGMAEVDELIFMLNDNSHPNLINCRPAKVRSMFAMKACRRSVMVGDELSRRDMKRVVGQLSELQHPWNCPHGRPTMRHLVNLSFVNVY</sequence>
<dbReference type="AlphaFoldDB" id="A0A7M7KC74"/>
<reference evidence="6" key="1">
    <citation type="submission" date="2021-01" db="UniProtKB">
        <authorList>
            <consortium name="EnsemblMetazoa"/>
        </authorList>
    </citation>
    <scope>IDENTIFICATION</scope>
</reference>
<dbReference type="GO" id="GO:0032389">
    <property type="term" value="C:MutLalpha complex"/>
    <property type="evidence" value="ECO:0007669"/>
    <property type="project" value="TreeGrafter"/>
</dbReference>
<dbReference type="EnsemblMetazoa" id="XM_022808961">
    <property type="protein sequence ID" value="XP_022664696"/>
    <property type="gene ID" value="LOC111251877"/>
</dbReference>
<dbReference type="RefSeq" id="XP_022664723.1">
    <property type="nucleotide sequence ID" value="XM_022808988.1"/>
</dbReference>
<dbReference type="SMART" id="SM00853">
    <property type="entry name" value="MutL_C"/>
    <property type="match status" value="1"/>
</dbReference>
<dbReference type="OrthoDB" id="10254304at2759"/>
<dbReference type="RefSeq" id="XP_022664705.1">
    <property type="nucleotide sequence ID" value="XM_022808970.1"/>
</dbReference>
<evidence type="ECO:0000256" key="2">
    <source>
        <dbReference type="ARBA" id="ARBA00022763"/>
    </source>
</evidence>
<dbReference type="FunFam" id="3.30.1370.100:FF:000001">
    <property type="entry name" value="Mismatch repair endonuclease pms1, putative"/>
    <property type="match status" value="1"/>
</dbReference>
<dbReference type="Proteomes" id="UP000594260">
    <property type="component" value="Unplaced"/>
</dbReference>
<dbReference type="CDD" id="cd16926">
    <property type="entry name" value="HATPase_MutL-MLH-PMS-like"/>
    <property type="match status" value="1"/>
</dbReference>
<dbReference type="SUPFAM" id="SSF54211">
    <property type="entry name" value="Ribosomal protein S5 domain 2-like"/>
    <property type="match status" value="1"/>
</dbReference>
<dbReference type="RefSeq" id="XP_022664696.1">
    <property type="nucleotide sequence ID" value="XM_022808961.1"/>
</dbReference>
<dbReference type="GeneID" id="111251877"/>
<feature type="domain" description="MutL C-terminal dimerisation" evidence="4">
    <location>
        <begin position="796"/>
        <end position="943"/>
    </location>
</feature>
<dbReference type="Gene3D" id="3.30.565.10">
    <property type="entry name" value="Histidine kinase-like ATPase, C-terminal domain"/>
    <property type="match status" value="1"/>
</dbReference>
<feature type="domain" description="DNA mismatch repair protein S5" evidence="5">
    <location>
        <begin position="246"/>
        <end position="386"/>
    </location>
</feature>
<keyword evidence="2" id="KW-0227">DNA damage</keyword>
<dbReference type="Pfam" id="PF13589">
    <property type="entry name" value="HATPase_c_3"/>
    <property type="match status" value="1"/>
</dbReference>
<dbReference type="GO" id="GO:0006298">
    <property type="term" value="P:mismatch repair"/>
    <property type="evidence" value="ECO:0007669"/>
    <property type="project" value="InterPro"/>
</dbReference>
<evidence type="ECO:0000313" key="7">
    <source>
        <dbReference type="Proteomes" id="UP000594260"/>
    </source>
</evidence>
<dbReference type="GO" id="GO:0005524">
    <property type="term" value="F:ATP binding"/>
    <property type="evidence" value="ECO:0007669"/>
    <property type="project" value="InterPro"/>
</dbReference>
<dbReference type="SMART" id="SM01340">
    <property type="entry name" value="DNA_mis_repair"/>
    <property type="match status" value="1"/>
</dbReference>
<evidence type="ECO:0000256" key="3">
    <source>
        <dbReference type="SAM" id="MobiDB-lite"/>
    </source>
</evidence>
<dbReference type="PROSITE" id="PS00058">
    <property type="entry name" value="DNA_MISMATCH_REPAIR_1"/>
    <property type="match status" value="1"/>
</dbReference>
<accession>A0A7M7KC74</accession>
<dbReference type="CDD" id="cd03484">
    <property type="entry name" value="MutL_Trans_hPMS_2_like"/>
    <property type="match status" value="1"/>
</dbReference>
<dbReference type="Gene3D" id="3.30.1540.20">
    <property type="entry name" value="MutL, C-terminal domain, dimerisation subdomain"/>
    <property type="match status" value="1"/>
</dbReference>
<dbReference type="KEGG" id="vde:111251877"/>
<evidence type="ECO:0000313" key="6">
    <source>
        <dbReference type="EnsemblMetazoa" id="XP_022664696"/>
    </source>
</evidence>
<dbReference type="InterPro" id="IPR038973">
    <property type="entry name" value="MutL/Mlh/Pms-like"/>
</dbReference>
<dbReference type="Pfam" id="PF08676">
    <property type="entry name" value="MutL_C"/>
    <property type="match status" value="1"/>
</dbReference>
<dbReference type="InterPro" id="IPR037198">
    <property type="entry name" value="MutL_C_sf"/>
</dbReference>
<dbReference type="PANTHER" id="PTHR10073:SF52">
    <property type="entry name" value="MISMATCH REPAIR ENDONUCLEASE PMS2"/>
    <property type="match status" value="1"/>
</dbReference>
<feature type="region of interest" description="Disordered" evidence="3">
    <location>
        <begin position="1"/>
        <end position="28"/>
    </location>
</feature>
<proteinExistence type="inferred from homology"/>
<dbReference type="FunCoup" id="A0A7M7KC74">
    <property type="interactions" value="1465"/>
</dbReference>
<evidence type="ECO:0000259" key="5">
    <source>
        <dbReference type="SMART" id="SM01340"/>
    </source>
</evidence>
<dbReference type="InterPro" id="IPR014721">
    <property type="entry name" value="Ribsml_uS5_D2-typ_fold_subgr"/>
</dbReference>
<dbReference type="GO" id="GO:0016887">
    <property type="term" value="F:ATP hydrolysis activity"/>
    <property type="evidence" value="ECO:0007669"/>
    <property type="project" value="InterPro"/>
</dbReference>
<dbReference type="EnsemblMetazoa" id="XM_022808988">
    <property type="protein sequence ID" value="XP_022664723"/>
    <property type="gene ID" value="LOC111251877"/>
</dbReference>
<dbReference type="OMA" id="MRPRRMP"/>
<dbReference type="PANTHER" id="PTHR10073">
    <property type="entry name" value="DNA MISMATCH REPAIR PROTEIN MLH, PMS, MUTL"/>
    <property type="match status" value="1"/>
</dbReference>
<dbReference type="Gene3D" id="3.30.230.10">
    <property type="match status" value="1"/>
</dbReference>
<feature type="compositionally biased region" description="Basic and acidic residues" evidence="3">
    <location>
        <begin position="1"/>
        <end position="27"/>
    </location>
</feature>
<evidence type="ECO:0000259" key="4">
    <source>
        <dbReference type="SMART" id="SM00853"/>
    </source>
</evidence>
<comment type="similarity">
    <text evidence="1">Belongs to the DNA mismatch repair MutL/HexB family.</text>
</comment>
<dbReference type="InterPro" id="IPR036890">
    <property type="entry name" value="HATPase_C_sf"/>
</dbReference>
<feature type="region of interest" description="Disordered" evidence="3">
    <location>
        <begin position="520"/>
        <end position="541"/>
    </location>
</feature>
<dbReference type="CTD" id="5395"/>
<dbReference type="Gene3D" id="3.30.1370.100">
    <property type="entry name" value="MutL, C-terminal domain, regulatory subdomain"/>
    <property type="match status" value="1"/>
</dbReference>
<dbReference type="NCBIfam" id="TIGR00585">
    <property type="entry name" value="mutl"/>
    <property type="match status" value="1"/>
</dbReference>
<dbReference type="InterPro" id="IPR020568">
    <property type="entry name" value="Ribosomal_Su5_D2-typ_SF"/>
</dbReference>
<dbReference type="GO" id="GO:0140664">
    <property type="term" value="F:ATP-dependent DNA damage sensor activity"/>
    <property type="evidence" value="ECO:0007669"/>
    <property type="project" value="InterPro"/>
</dbReference>
<dbReference type="FunFam" id="3.30.565.10:FF:000014">
    <property type="entry name" value="Mismatch repair endonuclease pms1, putative"/>
    <property type="match status" value="1"/>
</dbReference>
<dbReference type="InterPro" id="IPR042120">
    <property type="entry name" value="MutL_C_dimsub"/>
</dbReference>
<dbReference type="Pfam" id="PF01119">
    <property type="entry name" value="DNA_mis_repair"/>
    <property type="match status" value="1"/>
</dbReference>
<organism evidence="6 7">
    <name type="scientific">Varroa destructor</name>
    <name type="common">Honeybee mite</name>
    <dbReference type="NCBI Taxonomy" id="109461"/>
    <lineage>
        <taxon>Eukaryota</taxon>
        <taxon>Metazoa</taxon>
        <taxon>Ecdysozoa</taxon>
        <taxon>Arthropoda</taxon>
        <taxon>Chelicerata</taxon>
        <taxon>Arachnida</taxon>
        <taxon>Acari</taxon>
        <taxon>Parasitiformes</taxon>
        <taxon>Mesostigmata</taxon>
        <taxon>Gamasina</taxon>
        <taxon>Dermanyssoidea</taxon>
        <taxon>Varroidae</taxon>
        <taxon>Varroa</taxon>
    </lineage>
</organism>